<feature type="transmembrane region" description="Helical" evidence="7">
    <location>
        <begin position="406"/>
        <end position="426"/>
    </location>
</feature>
<feature type="transmembrane region" description="Helical" evidence="7">
    <location>
        <begin position="242"/>
        <end position="266"/>
    </location>
</feature>
<feature type="transmembrane region" description="Helical" evidence="7">
    <location>
        <begin position="338"/>
        <end position="358"/>
    </location>
</feature>
<evidence type="ECO:0000256" key="7">
    <source>
        <dbReference type="SAM" id="Phobius"/>
    </source>
</evidence>
<keyword evidence="3 7" id="KW-0812">Transmembrane</keyword>
<comment type="subcellular location">
    <subcellularLocation>
        <location evidence="1">Cell membrane</location>
        <topology evidence="1">Multi-pass membrane protein</topology>
    </subcellularLocation>
</comment>
<dbReference type="GO" id="GO:0005886">
    <property type="term" value="C:plasma membrane"/>
    <property type="evidence" value="ECO:0007669"/>
    <property type="project" value="UniProtKB-SubCell"/>
</dbReference>
<keyword evidence="2" id="KW-1003">Cell membrane</keyword>
<dbReference type="GO" id="GO:0022857">
    <property type="term" value="F:transmembrane transporter activity"/>
    <property type="evidence" value="ECO:0007669"/>
    <property type="project" value="InterPro"/>
</dbReference>
<feature type="region of interest" description="Disordered" evidence="6">
    <location>
        <begin position="1"/>
        <end position="36"/>
    </location>
</feature>
<gene>
    <name evidence="8" type="ORF">IM660_16255</name>
</gene>
<feature type="transmembrane region" description="Helical" evidence="7">
    <location>
        <begin position="44"/>
        <end position="66"/>
    </location>
</feature>
<evidence type="ECO:0000256" key="6">
    <source>
        <dbReference type="SAM" id="MobiDB-lite"/>
    </source>
</evidence>
<feature type="transmembrane region" description="Helical" evidence="7">
    <location>
        <begin position="203"/>
        <end position="221"/>
    </location>
</feature>
<keyword evidence="5 7" id="KW-0472">Membrane</keyword>
<feature type="transmembrane region" description="Helical" evidence="7">
    <location>
        <begin position="113"/>
        <end position="134"/>
    </location>
</feature>
<feature type="transmembrane region" description="Helical" evidence="7">
    <location>
        <begin position="278"/>
        <end position="299"/>
    </location>
</feature>
<dbReference type="Pfam" id="PF07690">
    <property type="entry name" value="MFS_1"/>
    <property type="match status" value="1"/>
</dbReference>
<feature type="transmembrane region" description="Helical" evidence="7">
    <location>
        <begin position="86"/>
        <end position="106"/>
    </location>
</feature>
<protein>
    <submittedName>
        <fullName evidence="8">MFS transporter</fullName>
    </submittedName>
</protein>
<dbReference type="InterPro" id="IPR036259">
    <property type="entry name" value="MFS_trans_sf"/>
</dbReference>
<dbReference type="SUPFAM" id="SSF103473">
    <property type="entry name" value="MFS general substrate transporter"/>
    <property type="match status" value="1"/>
</dbReference>
<dbReference type="CDD" id="cd17324">
    <property type="entry name" value="MFS_NepI_like"/>
    <property type="match status" value="1"/>
</dbReference>
<feature type="transmembrane region" description="Helical" evidence="7">
    <location>
        <begin position="175"/>
        <end position="197"/>
    </location>
</feature>
<dbReference type="KEGG" id="halt:IM660_16255"/>
<dbReference type="InterPro" id="IPR050189">
    <property type="entry name" value="MFS_Efflux_Transporters"/>
</dbReference>
<evidence type="ECO:0000313" key="9">
    <source>
        <dbReference type="Proteomes" id="UP000593758"/>
    </source>
</evidence>
<accession>A0A7M1SRH1</accession>
<evidence type="ECO:0000256" key="3">
    <source>
        <dbReference type="ARBA" id="ARBA00022692"/>
    </source>
</evidence>
<dbReference type="PANTHER" id="PTHR43124:SF3">
    <property type="entry name" value="CHLORAMPHENICOL EFFLUX PUMP RV0191"/>
    <property type="match status" value="1"/>
</dbReference>
<evidence type="ECO:0000256" key="2">
    <source>
        <dbReference type="ARBA" id="ARBA00022475"/>
    </source>
</evidence>
<organism evidence="8 9">
    <name type="scientific">Ruania alkalisoli</name>
    <dbReference type="NCBI Taxonomy" id="2779775"/>
    <lineage>
        <taxon>Bacteria</taxon>
        <taxon>Bacillati</taxon>
        <taxon>Actinomycetota</taxon>
        <taxon>Actinomycetes</taxon>
        <taxon>Micrococcales</taxon>
        <taxon>Ruaniaceae</taxon>
        <taxon>Ruania</taxon>
    </lineage>
</organism>
<dbReference type="AlphaFoldDB" id="A0A7M1SRH1"/>
<dbReference type="InterPro" id="IPR011701">
    <property type="entry name" value="MFS"/>
</dbReference>
<feature type="transmembrane region" description="Helical" evidence="7">
    <location>
        <begin position="140"/>
        <end position="163"/>
    </location>
</feature>
<feature type="transmembrane region" description="Helical" evidence="7">
    <location>
        <begin position="379"/>
        <end position="400"/>
    </location>
</feature>
<sequence>MTTPCAASPRPPTDGAPSGPSPESSRSRPGRTVANSPALTGRRLTLALGAMALGGFTIGTTEFASMGLLPQIATGLSVTVPEAGRLISAYALGVVIGAPLIVVAAARMERTRLLVLLAASIAVTNALSAVAPTYPAMLAARFLAGVPHGAYFGVAALIAAALAGPARRARAVSMVMLGLTIATMVGVPLATALGQAVGWRSTYGLVVLTALATVVAVWRFVPPLPRPAAPASARSELRAFRYPQVWFALGIGAIGFGGMFAVYSYIGEIVPEVFSLTSAAVPVALLVFGIGMALGNLVAGRLADRSVMGTVVAGLVGMAVLLVGFALTGPVLTAGLPILGMTGLFLIATISQFLGPSLQTRLLDASPDAPSLAAALHHSALNIGNATGAWIGGAVIAAGLGYLAPAWAGAILAVAGLAVAGASILVEQRDTERALI</sequence>
<evidence type="ECO:0000256" key="4">
    <source>
        <dbReference type="ARBA" id="ARBA00022989"/>
    </source>
</evidence>
<feature type="transmembrane region" description="Helical" evidence="7">
    <location>
        <begin position="311"/>
        <end position="332"/>
    </location>
</feature>
<reference evidence="8 9" key="1">
    <citation type="submission" date="2020-10" db="EMBL/GenBank/DDBJ databases">
        <title>Haloactinobacterium sp. RN3S43, a bacterium isolated from saline soil.</title>
        <authorList>
            <person name="Sun J.-Q."/>
        </authorList>
    </citation>
    <scope>NUCLEOTIDE SEQUENCE [LARGE SCALE GENOMIC DNA]</scope>
    <source>
        <strain evidence="8 9">RN3S43</strain>
    </source>
</reference>
<dbReference type="EMBL" id="CP063169">
    <property type="protein sequence ID" value="QOR70156.1"/>
    <property type="molecule type" value="Genomic_DNA"/>
</dbReference>
<keyword evidence="9" id="KW-1185">Reference proteome</keyword>
<proteinExistence type="predicted"/>
<evidence type="ECO:0000313" key="8">
    <source>
        <dbReference type="EMBL" id="QOR70156.1"/>
    </source>
</evidence>
<feature type="compositionally biased region" description="Low complexity" evidence="6">
    <location>
        <begin position="15"/>
        <end position="24"/>
    </location>
</feature>
<evidence type="ECO:0000256" key="1">
    <source>
        <dbReference type="ARBA" id="ARBA00004651"/>
    </source>
</evidence>
<dbReference type="Proteomes" id="UP000593758">
    <property type="component" value="Chromosome"/>
</dbReference>
<dbReference type="RefSeq" id="WP_193496846.1">
    <property type="nucleotide sequence ID" value="NZ_CP063169.1"/>
</dbReference>
<dbReference type="Gene3D" id="1.20.1250.20">
    <property type="entry name" value="MFS general substrate transporter like domains"/>
    <property type="match status" value="2"/>
</dbReference>
<keyword evidence="4 7" id="KW-1133">Transmembrane helix</keyword>
<name>A0A7M1SRH1_9MICO</name>
<evidence type="ECO:0000256" key="5">
    <source>
        <dbReference type="ARBA" id="ARBA00023136"/>
    </source>
</evidence>
<dbReference type="PANTHER" id="PTHR43124">
    <property type="entry name" value="PURINE EFFLUX PUMP PBUE"/>
    <property type="match status" value="1"/>
</dbReference>